<accession>A0A167IMX9</accession>
<feature type="signal peptide" evidence="4">
    <location>
        <begin position="1"/>
        <end position="41"/>
    </location>
</feature>
<dbReference type="PANTHER" id="PTHR24320">
    <property type="entry name" value="RETINOL DEHYDROGENASE"/>
    <property type="match status" value="1"/>
</dbReference>
<comment type="similarity">
    <text evidence="1">Belongs to the short-chain dehydrogenases/reductases (SDR) family.</text>
</comment>
<dbReference type="EMBL" id="KV417307">
    <property type="protein sequence ID" value="KZO92792.1"/>
    <property type="molecule type" value="Genomic_DNA"/>
</dbReference>
<protein>
    <recommendedName>
        <fullName evidence="7">NAD(P)-binding protein</fullName>
    </recommendedName>
</protein>
<feature type="chain" id="PRO_5007888298" description="NAD(P)-binding protein" evidence="4">
    <location>
        <begin position="42"/>
        <end position="253"/>
    </location>
</feature>
<organism evidence="5 6">
    <name type="scientific">Calocera viscosa (strain TUFC12733)</name>
    <dbReference type="NCBI Taxonomy" id="1330018"/>
    <lineage>
        <taxon>Eukaryota</taxon>
        <taxon>Fungi</taxon>
        <taxon>Dikarya</taxon>
        <taxon>Basidiomycota</taxon>
        <taxon>Agaricomycotina</taxon>
        <taxon>Dacrymycetes</taxon>
        <taxon>Dacrymycetales</taxon>
        <taxon>Dacrymycetaceae</taxon>
        <taxon>Calocera</taxon>
    </lineage>
</organism>
<gene>
    <name evidence="5" type="ORF">CALVIDRAFT_295035</name>
</gene>
<sequence length="253" mass="27929">MGTPMSQLTKQGFDLQFGTNVFGHAYLTMLLLPTLLATAQASPPGSVRVINDSSQVHMGAGRGGIDYDTLKPGPGRDKMGSMLAYNQSKWGNVVFAKELARRYGAQGIVSTSLNPGAIRTEIFRHLPRLLTISLTGSYSTLTRTERSPSSMQAQPPRPLLRMASTSYRWQEKVSLGRILRVQRLEGDCGNLLRRSQRTYRTNLVFQVYLRTSLGRRQVDAEHAGPLRIPGRIAGAGFCCQGRNLPGFVHEVPR</sequence>
<dbReference type="Gene3D" id="3.40.50.720">
    <property type="entry name" value="NAD(P)-binding Rossmann-like Domain"/>
    <property type="match status" value="1"/>
</dbReference>
<evidence type="ECO:0000313" key="6">
    <source>
        <dbReference type="Proteomes" id="UP000076738"/>
    </source>
</evidence>
<evidence type="ECO:0000256" key="1">
    <source>
        <dbReference type="ARBA" id="ARBA00006484"/>
    </source>
</evidence>
<keyword evidence="3" id="KW-0560">Oxidoreductase</keyword>
<evidence type="ECO:0000256" key="3">
    <source>
        <dbReference type="ARBA" id="ARBA00023002"/>
    </source>
</evidence>
<dbReference type="AlphaFoldDB" id="A0A167IMX9"/>
<keyword evidence="2" id="KW-0521">NADP</keyword>
<dbReference type="OrthoDB" id="191139at2759"/>
<dbReference type="InterPro" id="IPR036291">
    <property type="entry name" value="NAD(P)-bd_dom_sf"/>
</dbReference>
<dbReference type="PANTHER" id="PTHR24320:SF236">
    <property type="entry name" value="SHORT-CHAIN DEHYDROGENASE-RELATED"/>
    <property type="match status" value="1"/>
</dbReference>
<evidence type="ECO:0000256" key="2">
    <source>
        <dbReference type="ARBA" id="ARBA00022857"/>
    </source>
</evidence>
<keyword evidence="6" id="KW-1185">Reference proteome</keyword>
<dbReference type="GO" id="GO:0016491">
    <property type="term" value="F:oxidoreductase activity"/>
    <property type="evidence" value="ECO:0007669"/>
    <property type="project" value="UniProtKB-KW"/>
</dbReference>
<evidence type="ECO:0000256" key="4">
    <source>
        <dbReference type="SAM" id="SignalP"/>
    </source>
</evidence>
<evidence type="ECO:0000313" key="5">
    <source>
        <dbReference type="EMBL" id="KZO92792.1"/>
    </source>
</evidence>
<dbReference type="SUPFAM" id="SSF51735">
    <property type="entry name" value="NAD(P)-binding Rossmann-fold domains"/>
    <property type="match status" value="1"/>
</dbReference>
<name>A0A167IMX9_CALVF</name>
<reference evidence="5 6" key="1">
    <citation type="journal article" date="2016" name="Mol. Biol. Evol.">
        <title>Comparative Genomics of Early-Diverging Mushroom-Forming Fungi Provides Insights into the Origins of Lignocellulose Decay Capabilities.</title>
        <authorList>
            <person name="Nagy L.G."/>
            <person name="Riley R."/>
            <person name="Tritt A."/>
            <person name="Adam C."/>
            <person name="Daum C."/>
            <person name="Floudas D."/>
            <person name="Sun H."/>
            <person name="Yadav J.S."/>
            <person name="Pangilinan J."/>
            <person name="Larsson K.H."/>
            <person name="Matsuura K."/>
            <person name="Barry K."/>
            <person name="Labutti K."/>
            <person name="Kuo R."/>
            <person name="Ohm R.A."/>
            <person name="Bhattacharya S.S."/>
            <person name="Shirouzu T."/>
            <person name="Yoshinaga Y."/>
            <person name="Martin F.M."/>
            <person name="Grigoriev I.V."/>
            <person name="Hibbett D.S."/>
        </authorList>
    </citation>
    <scope>NUCLEOTIDE SEQUENCE [LARGE SCALE GENOMIC DNA]</scope>
    <source>
        <strain evidence="5 6">TUFC12733</strain>
    </source>
</reference>
<dbReference type="STRING" id="1330018.A0A167IMX9"/>
<dbReference type="Proteomes" id="UP000076738">
    <property type="component" value="Unassembled WGS sequence"/>
</dbReference>
<evidence type="ECO:0008006" key="7">
    <source>
        <dbReference type="Google" id="ProtNLM"/>
    </source>
</evidence>
<proteinExistence type="inferred from homology"/>
<keyword evidence="4" id="KW-0732">Signal</keyword>